<evidence type="ECO:0000313" key="2">
    <source>
        <dbReference type="Proteomes" id="UP000188219"/>
    </source>
</evidence>
<dbReference type="Gene3D" id="2.40.50.100">
    <property type="match status" value="1"/>
</dbReference>
<dbReference type="Gene3D" id="2.40.30.170">
    <property type="match status" value="1"/>
</dbReference>
<sequence>MDARLLKRLNSFLALEKNLRQATTVSQVAQIACSDSQFLLNFDTCLFFSGTKLTLIAASNVSTVDTSASDAQQWQTLVRENIQRSKAQAPLELEISRPQPIEPQGSDKTVCKSDQLLVLMPIDSITNTRSDKKVDLGCLALLRRHPLSQQEQEIFRELTAAVRQALLALRGTESFSLRRWIQRRPLIVSALLLATCLFPVRQSVLAPASLAAVDPRIVSARTDGVIRSIDVLPNARVANAQLLFTLEDAEVTAEIDRVQQEIALYNERLRMTRQYNFQQASAGYKLAQAETDLSIRKLDLEFQQSQLEKTRVRAPSAGVAIYTDPAEWIGRRIRAGEKVMEIVQPHARQIQINLPTSDAIALPNKAQVVFYAESNPFSPVEGYLNYHSLLTSEGENQPASYRLLATIEQDQLNIKINTRGHARIYGARVPLAYYLLRRPISTARRWLGI</sequence>
<organism evidence="1 2">
    <name type="scientific">Microbulbifer agarilyticus</name>
    <dbReference type="NCBI Taxonomy" id="260552"/>
    <lineage>
        <taxon>Bacteria</taxon>
        <taxon>Pseudomonadati</taxon>
        <taxon>Pseudomonadota</taxon>
        <taxon>Gammaproteobacteria</taxon>
        <taxon>Cellvibrionales</taxon>
        <taxon>Microbulbiferaceae</taxon>
        <taxon>Microbulbifer</taxon>
    </lineage>
</organism>
<protein>
    <recommendedName>
        <fullName evidence="3">RND efflux pump membrane fusion protein barrel-sandwich domain-containing protein</fullName>
    </recommendedName>
</protein>
<dbReference type="KEGG" id="maga:Mag101_15515"/>
<proteinExistence type="predicted"/>
<evidence type="ECO:0008006" key="3">
    <source>
        <dbReference type="Google" id="ProtNLM"/>
    </source>
</evidence>
<dbReference type="PANTHER" id="PTHR30469">
    <property type="entry name" value="MULTIDRUG RESISTANCE PROTEIN MDTA"/>
    <property type="match status" value="1"/>
</dbReference>
<accession>A0A1Q2M826</accession>
<dbReference type="GO" id="GO:1990281">
    <property type="term" value="C:efflux pump complex"/>
    <property type="evidence" value="ECO:0007669"/>
    <property type="project" value="TreeGrafter"/>
</dbReference>
<dbReference type="Proteomes" id="UP000188219">
    <property type="component" value="Chromosome"/>
</dbReference>
<dbReference type="AlphaFoldDB" id="A0A1Q2M826"/>
<keyword evidence="2" id="KW-1185">Reference proteome</keyword>
<evidence type="ECO:0000313" key="1">
    <source>
        <dbReference type="EMBL" id="AQQ68883.1"/>
    </source>
</evidence>
<dbReference type="RefSeq" id="WP_077407049.1">
    <property type="nucleotide sequence ID" value="NZ_CP019650.1"/>
</dbReference>
<dbReference type="Gene3D" id="1.10.287.470">
    <property type="entry name" value="Helix hairpin bin"/>
    <property type="match status" value="1"/>
</dbReference>
<gene>
    <name evidence="1" type="ORF">Mag101_15515</name>
</gene>
<dbReference type="OrthoDB" id="9763546at2"/>
<dbReference type="EMBL" id="CP019650">
    <property type="protein sequence ID" value="AQQ68883.1"/>
    <property type="molecule type" value="Genomic_DNA"/>
</dbReference>
<dbReference type="PANTHER" id="PTHR30469:SF15">
    <property type="entry name" value="HLYD FAMILY OF SECRETION PROTEINS"/>
    <property type="match status" value="1"/>
</dbReference>
<dbReference type="SUPFAM" id="SSF111369">
    <property type="entry name" value="HlyD-like secretion proteins"/>
    <property type="match status" value="1"/>
</dbReference>
<dbReference type="STRING" id="260552.Mag101_15515"/>
<reference evidence="1" key="1">
    <citation type="submission" date="2017-02" db="EMBL/GenBank/DDBJ databases">
        <title>Genome of Microbulbifer agarilyticus GP101.</title>
        <authorList>
            <person name="Jung J."/>
            <person name="Bae S.S."/>
            <person name="Baek K."/>
        </authorList>
    </citation>
    <scope>NUCLEOTIDE SEQUENCE [LARGE SCALE GENOMIC DNA]</scope>
    <source>
        <strain evidence="1">GP101</strain>
    </source>
</reference>
<dbReference type="GO" id="GO:0015562">
    <property type="term" value="F:efflux transmembrane transporter activity"/>
    <property type="evidence" value="ECO:0007669"/>
    <property type="project" value="TreeGrafter"/>
</dbReference>
<name>A0A1Q2M826_9GAMM</name>